<proteinExistence type="predicted"/>
<dbReference type="GO" id="GO:0000070">
    <property type="term" value="P:mitotic sister chromatid segregation"/>
    <property type="evidence" value="ECO:0007669"/>
    <property type="project" value="InterPro"/>
</dbReference>
<dbReference type="InterPro" id="IPR013950">
    <property type="entry name" value="Mis14/Nsl1"/>
</dbReference>
<dbReference type="PANTHER" id="PTHR31749:SF3">
    <property type="entry name" value="KINETOCHORE-ASSOCIATED PROTEIN NSL1 HOMOLOG"/>
    <property type="match status" value="1"/>
</dbReference>
<feature type="coiled-coil region" evidence="1">
    <location>
        <begin position="155"/>
        <end position="209"/>
    </location>
</feature>
<protein>
    <recommendedName>
        <fullName evidence="4">Kinetochore protein mis14</fullName>
    </recommendedName>
</protein>
<evidence type="ECO:0000313" key="3">
    <source>
        <dbReference type="Proteomes" id="UP000235371"/>
    </source>
</evidence>
<dbReference type="GO" id="GO:0000444">
    <property type="term" value="C:MIS12/MIND type complex"/>
    <property type="evidence" value="ECO:0007669"/>
    <property type="project" value="TreeGrafter"/>
</dbReference>
<sequence length="215" mass="24736">MAEFHRKIELQSPDDLQYLVSNIRRAANQKIDKDWPPIEGEDKIRERVEELVHSYINDVFHKTAANISINGLEPSEELINNILVNSTSPAHHEIEEHEPFNTRLFEKAKERAREEEELIEAIAALRRKVPNSVAENTKKMYKEGIEGDEEQLRKREELVKEQGGAQMSLEALERQEGVEANWDKGIKGLERLMKTMPEMVARKERAEKAEAVATG</sequence>
<dbReference type="STRING" id="1095630.A0A2J6TW54"/>
<accession>A0A2J6TW54</accession>
<keyword evidence="1" id="KW-0175">Coiled coil</keyword>
<dbReference type="EMBL" id="KZ613740">
    <property type="protein sequence ID" value="PMD67256.1"/>
    <property type="molecule type" value="Genomic_DNA"/>
</dbReference>
<dbReference type="Pfam" id="PF08641">
    <property type="entry name" value="Mis14"/>
    <property type="match status" value="1"/>
</dbReference>
<dbReference type="AlphaFoldDB" id="A0A2J6TW54"/>
<organism evidence="2 3">
    <name type="scientific">Hyaloscypha bicolor E</name>
    <dbReference type="NCBI Taxonomy" id="1095630"/>
    <lineage>
        <taxon>Eukaryota</taxon>
        <taxon>Fungi</taxon>
        <taxon>Dikarya</taxon>
        <taxon>Ascomycota</taxon>
        <taxon>Pezizomycotina</taxon>
        <taxon>Leotiomycetes</taxon>
        <taxon>Helotiales</taxon>
        <taxon>Hyaloscyphaceae</taxon>
        <taxon>Hyaloscypha</taxon>
        <taxon>Hyaloscypha bicolor</taxon>
    </lineage>
</organism>
<dbReference type="RefSeq" id="XP_024744160.1">
    <property type="nucleotide sequence ID" value="XM_024876511.1"/>
</dbReference>
<evidence type="ECO:0008006" key="4">
    <source>
        <dbReference type="Google" id="ProtNLM"/>
    </source>
</evidence>
<dbReference type="GeneID" id="36584590"/>
<dbReference type="Proteomes" id="UP000235371">
    <property type="component" value="Unassembled WGS sequence"/>
</dbReference>
<name>A0A2J6TW54_9HELO</name>
<gene>
    <name evidence="2" type="ORF">K444DRAFT_550537</name>
</gene>
<evidence type="ECO:0000313" key="2">
    <source>
        <dbReference type="EMBL" id="PMD67256.1"/>
    </source>
</evidence>
<dbReference type="OrthoDB" id="2135762at2759"/>
<keyword evidence="3" id="KW-1185">Reference proteome</keyword>
<reference evidence="2 3" key="1">
    <citation type="submission" date="2016-04" db="EMBL/GenBank/DDBJ databases">
        <title>A degradative enzymes factory behind the ericoid mycorrhizal symbiosis.</title>
        <authorList>
            <consortium name="DOE Joint Genome Institute"/>
            <person name="Martino E."/>
            <person name="Morin E."/>
            <person name="Grelet G."/>
            <person name="Kuo A."/>
            <person name="Kohler A."/>
            <person name="Daghino S."/>
            <person name="Barry K."/>
            <person name="Choi C."/>
            <person name="Cichocki N."/>
            <person name="Clum A."/>
            <person name="Copeland A."/>
            <person name="Hainaut M."/>
            <person name="Haridas S."/>
            <person name="Labutti K."/>
            <person name="Lindquist E."/>
            <person name="Lipzen A."/>
            <person name="Khouja H.-R."/>
            <person name="Murat C."/>
            <person name="Ohm R."/>
            <person name="Olson A."/>
            <person name="Spatafora J."/>
            <person name="Veneault-Fourrey C."/>
            <person name="Henrissat B."/>
            <person name="Grigoriev I."/>
            <person name="Martin F."/>
            <person name="Perotto S."/>
        </authorList>
    </citation>
    <scope>NUCLEOTIDE SEQUENCE [LARGE SCALE GENOMIC DNA]</scope>
    <source>
        <strain evidence="2 3">E</strain>
    </source>
</reference>
<dbReference type="InParanoid" id="A0A2J6TW54"/>
<evidence type="ECO:0000256" key="1">
    <source>
        <dbReference type="SAM" id="Coils"/>
    </source>
</evidence>
<dbReference type="PANTHER" id="PTHR31749">
    <property type="entry name" value="KINETOCHORE-ASSOCIATED PROTEIN NSL1 HOMOLOG"/>
    <property type="match status" value="1"/>
</dbReference>